<organism evidence="8 9">
    <name type="scientific">Muricoccus vinaceus</name>
    <dbReference type="NCBI Taxonomy" id="424704"/>
    <lineage>
        <taxon>Bacteria</taxon>
        <taxon>Pseudomonadati</taxon>
        <taxon>Pseudomonadota</taxon>
        <taxon>Alphaproteobacteria</taxon>
        <taxon>Acetobacterales</taxon>
        <taxon>Roseomonadaceae</taxon>
        <taxon>Muricoccus</taxon>
    </lineage>
</organism>
<comment type="subcellular location">
    <subcellularLocation>
        <location evidence="1">Cell membrane</location>
        <topology evidence="1">Multi-pass membrane protein</topology>
    </subcellularLocation>
</comment>
<dbReference type="EMBL" id="JBHLVZ010000069">
    <property type="protein sequence ID" value="MFC0387786.1"/>
    <property type="molecule type" value="Genomic_DNA"/>
</dbReference>
<accession>A0ABV6IVY6</accession>
<dbReference type="Gene3D" id="1.20.1250.20">
    <property type="entry name" value="MFS general substrate transporter like domains"/>
    <property type="match status" value="1"/>
</dbReference>
<comment type="caution">
    <text evidence="8">The sequence shown here is derived from an EMBL/GenBank/DDBJ whole genome shotgun (WGS) entry which is preliminary data.</text>
</comment>
<feature type="transmembrane region" description="Helical" evidence="6">
    <location>
        <begin position="154"/>
        <end position="179"/>
    </location>
</feature>
<keyword evidence="3 6" id="KW-0812">Transmembrane</keyword>
<dbReference type="InterPro" id="IPR020846">
    <property type="entry name" value="MFS_dom"/>
</dbReference>
<reference evidence="8 9" key="1">
    <citation type="submission" date="2024-09" db="EMBL/GenBank/DDBJ databases">
        <authorList>
            <person name="Sun Q."/>
            <person name="Mori K."/>
        </authorList>
    </citation>
    <scope>NUCLEOTIDE SEQUENCE [LARGE SCALE GENOMIC DNA]</scope>
    <source>
        <strain evidence="8 9">CCM 7468</strain>
    </source>
</reference>
<evidence type="ECO:0000256" key="1">
    <source>
        <dbReference type="ARBA" id="ARBA00004651"/>
    </source>
</evidence>
<feature type="transmembrane region" description="Helical" evidence="6">
    <location>
        <begin position="265"/>
        <end position="288"/>
    </location>
</feature>
<proteinExistence type="predicted"/>
<feature type="domain" description="Major facilitator superfamily (MFS) profile" evidence="7">
    <location>
        <begin position="4"/>
        <end position="384"/>
    </location>
</feature>
<feature type="transmembrane region" description="Helical" evidence="6">
    <location>
        <begin position="322"/>
        <end position="344"/>
    </location>
</feature>
<evidence type="ECO:0000313" key="8">
    <source>
        <dbReference type="EMBL" id="MFC0387786.1"/>
    </source>
</evidence>
<evidence type="ECO:0000256" key="6">
    <source>
        <dbReference type="SAM" id="Phobius"/>
    </source>
</evidence>
<dbReference type="PANTHER" id="PTHR43124:SF10">
    <property type="entry name" value="PURINE EFFLUX PUMP PBUE"/>
    <property type="match status" value="1"/>
</dbReference>
<dbReference type="Proteomes" id="UP001589789">
    <property type="component" value="Unassembled WGS sequence"/>
</dbReference>
<feature type="transmembrane region" description="Helical" evidence="6">
    <location>
        <begin position="294"/>
        <end position="315"/>
    </location>
</feature>
<keyword evidence="2" id="KW-1003">Cell membrane</keyword>
<protein>
    <submittedName>
        <fullName evidence="8">MFS transporter</fullName>
    </submittedName>
</protein>
<dbReference type="PROSITE" id="PS50850">
    <property type="entry name" value="MFS"/>
    <property type="match status" value="1"/>
</dbReference>
<feature type="transmembrane region" description="Helical" evidence="6">
    <location>
        <begin position="95"/>
        <end position="116"/>
    </location>
</feature>
<feature type="transmembrane region" description="Helical" evidence="6">
    <location>
        <begin position="356"/>
        <end position="376"/>
    </location>
</feature>
<keyword evidence="9" id="KW-1185">Reference proteome</keyword>
<evidence type="ECO:0000313" key="9">
    <source>
        <dbReference type="Proteomes" id="UP001589789"/>
    </source>
</evidence>
<feature type="transmembrane region" description="Helical" evidence="6">
    <location>
        <begin position="35"/>
        <end position="63"/>
    </location>
</feature>
<evidence type="ECO:0000256" key="3">
    <source>
        <dbReference type="ARBA" id="ARBA00022692"/>
    </source>
</evidence>
<keyword evidence="5 6" id="KW-0472">Membrane</keyword>
<feature type="transmembrane region" description="Helical" evidence="6">
    <location>
        <begin position="128"/>
        <end position="148"/>
    </location>
</feature>
<evidence type="ECO:0000256" key="2">
    <source>
        <dbReference type="ARBA" id="ARBA00022475"/>
    </source>
</evidence>
<dbReference type="InterPro" id="IPR036259">
    <property type="entry name" value="MFS_trans_sf"/>
</dbReference>
<dbReference type="Pfam" id="PF07690">
    <property type="entry name" value="MFS_1"/>
    <property type="match status" value="1"/>
</dbReference>
<dbReference type="InterPro" id="IPR050189">
    <property type="entry name" value="MFS_Efflux_Transporters"/>
</dbReference>
<gene>
    <name evidence="8" type="ORF">ACFFIC_19900</name>
</gene>
<feature type="transmembrane region" description="Helical" evidence="6">
    <location>
        <begin position="231"/>
        <end position="253"/>
    </location>
</feature>
<feature type="transmembrane region" description="Helical" evidence="6">
    <location>
        <begin position="200"/>
        <end position="225"/>
    </location>
</feature>
<evidence type="ECO:0000259" key="7">
    <source>
        <dbReference type="PROSITE" id="PS50850"/>
    </source>
</evidence>
<name>A0ABV6IVY6_9PROT</name>
<feature type="transmembrane region" description="Helical" evidence="6">
    <location>
        <begin position="70"/>
        <end position="89"/>
    </location>
</feature>
<dbReference type="RefSeq" id="WP_377053569.1">
    <property type="nucleotide sequence ID" value="NZ_JBHLVZ010000069.1"/>
</dbReference>
<dbReference type="CDD" id="cd17324">
    <property type="entry name" value="MFS_NepI_like"/>
    <property type="match status" value="1"/>
</dbReference>
<evidence type="ECO:0000256" key="4">
    <source>
        <dbReference type="ARBA" id="ARBA00022989"/>
    </source>
</evidence>
<dbReference type="SUPFAM" id="SSF103473">
    <property type="entry name" value="MFS general substrate transporter"/>
    <property type="match status" value="1"/>
</dbReference>
<evidence type="ECO:0000256" key="5">
    <source>
        <dbReference type="ARBA" id="ARBA00023136"/>
    </source>
</evidence>
<keyword evidence="4 6" id="KW-1133">Transmembrane helix</keyword>
<dbReference type="InterPro" id="IPR011701">
    <property type="entry name" value="MFS"/>
</dbReference>
<sequence>MPPAIYALLLVNFAVGTQGFVFGGLLAEMAADLGIAVGTAGLAITASAVTFALGSPVFAVLLAGRERRGVLATGLAVLLLGNLACMLAPDFGTLVALRVVTGTGAALVGAVGGATAAQLVSPEKRGRALALVLGGLTLAFMLGLPLGSLAGGAYGWRACFALSAAVTALALAALAAVMPKVPPVPGPAPSARALLRIPPVQAAFATNFLAFAGAFCVVAFTGPLVNQVTGLSGAAVGPFQACIGAGSLLGLAFGGRAADSPGGRAALAAALVLLLLCQLAYAGLLAGWGGTRSAWLLAGTILLSAAALFAVVPILQSRLAALAGPATALALALNGSLVSLGQGAGAAAGGLARNRFGFAAAGLLGATVVVSAILAARRVIPASAASPSAPGSPSRPGP</sequence>
<dbReference type="PANTHER" id="PTHR43124">
    <property type="entry name" value="PURINE EFFLUX PUMP PBUE"/>
    <property type="match status" value="1"/>
</dbReference>